<name>A0A0F0GMM2_LENAE</name>
<sequence length="174" mass="18279">MKLFVVAAVVSVVSGLAISYALTGPSLHDEDLLRTCTTGEAHSKAAALSTGEPATRTFADTTGVYAHRPALDQLPVADPAQVQLVACLRRTGSGAELNTCNYGNASRVVSARTTLHQGSWELTVYEARTGRRIVVRELAGTTDSTCPGSTILRGGEAADYTEPAHADIRAAIPR</sequence>
<feature type="signal peptide" evidence="1">
    <location>
        <begin position="1"/>
        <end position="23"/>
    </location>
</feature>
<organism evidence="2 3">
    <name type="scientific">Lentzea aerocolonigenes</name>
    <name type="common">Lechevalieria aerocolonigenes</name>
    <name type="synonym">Saccharothrix aerocolonigenes</name>
    <dbReference type="NCBI Taxonomy" id="68170"/>
    <lineage>
        <taxon>Bacteria</taxon>
        <taxon>Bacillati</taxon>
        <taxon>Actinomycetota</taxon>
        <taxon>Actinomycetes</taxon>
        <taxon>Pseudonocardiales</taxon>
        <taxon>Pseudonocardiaceae</taxon>
        <taxon>Lentzea</taxon>
    </lineage>
</organism>
<evidence type="ECO:0008006" key="4">
    <source>
        <dbReference type="Google" id="ProtNLM"/>
    </source>
</evidence>
<comment type="caution">
    <text evidence="2">The sequence shown here is derived from an EMBL/GenBank/DDBJ whole genome shotgun (WGS) entry which is preliminary data.</text>
</comment>
<evidence type="ECO:0000313" key="2">
    <source>
        <dbReference type="EMBL" id="KJK43831.1"/>
    </source>
</evidence>
<evidence type="ECO:0000256" key="1">
    <source>
        <dbReference type="SAM" id="SignalP"/>
    </source>
</evidence>
<dbReference type="OrthoDB" id="3294796at2"/>
<feature type="chain" id="PRO_5039596803" description="Ricin B lectin domain-containing protein" evidence="1">
    <location>
        <begin position="24"/>
        <end position="174"/>
    </location>
</feature>
<keyword evidence="3" id="KW-1185">Reference proteome</keyword>
<dbReference type="PATRIC" id="fig|68170.10.peg.8166"/>
<dbReference type="Proteomes" id="UP000033393">
    <property type="component" value="Unassembled WGS sequence"/>
</dbReference>
<proteinExistence type="predicted"/>
<accession>A0A0F0GMM2</accession>
<dbReference type="RefSeq" id="WP_045315341.1">
    <property type="nucleotide sequence ID" value="NZ_JYJG01000273.1"/>
</dbReference>
<keyword evidence="1" id="KW-0732">Signal</keyword>
<protein>
    <recommendedName>
        <fullName evidence="4">Ricin B lectin domain-containing protein</fullName>
    </recommendedName>
</protein>
<gene>
    <name evidence="2" type="ORF">UK23_31535</name>
</gene>
<reference evidence="2 3" key="1">
    <citation type="submission" date="2015-02" db="EMBL/GenBank/DDBJ databases">
        <authorList>
            <person name="Ju K.-S."/>
            <person name="Doroghazi J.R."/>
            <person name="Metcalf W."/>
        </authorList>
    </citation>
    <scope>NUCLEOTIDE SEQUENCE [LARGE SCALE GENOMIC DNA]</scope>
    <source>
        <strain evidence="2 3">NRRL B-16140</strain>
    </source>
</reference>
<dbReference type="AlphaFoldDB" id="A0A0F0GMM2"/>
<dbReference type="EMBL" id="JYJG01000273">
    <property type="protein sequence ID" value="KJK43831.1"/>
    <property type="molecule type" value="Genomic_DNA"/>
</dbReference>
<evidence type="ECO:0000313" key="3">
    <source>
        <dbReference type="Proteomes" id="UP000033393"/>
    </source>
</evidence>